<proteinExistence type="inferred from homology"/>
<protein>
    <submittedName>
        <fullName evidence="3">Alcohol dehydrogenase</fullName>
    </submittedName>
</protein>
<dbReference type="RefSeq" id="WP_097000664.1">
    <property type="nucleotide sequence ID" value="NZ_OBEI01000006.1"/>
</dbReference>
<dbReference type="AlphaFoldDB" id="A0A285NJR6"/>
<reference evidence="4" key="1">
    <citation type="submission" date="2017-09" db="EMBL/GenBank/DDBJ databases">
        <authorList>
            <person name="Varghese N."/>
            <person name="Submissions S."/>
        </authorList>
    </citation>
    <scope>NUCLEOTIDE SEQUENCE [LARGE SCALE GENOMIC DNA]</scope>
    <source>
        <strain evidence="4">DSM 15103</strain>
    </source>
</reference>
<dbReference type="PROSITE" id="PS00061">
    <property type="entry name" value="ADH_SHORT"/>
    <property type="match status" value="1"/>
</dbReference>
<dbReference type="PANTHER" id="PTHR43639">
    <property type="entry name" value="OXIDOREDUCTASE, SHORT-CHAIN DEHYDROGENASE/REDUCTASE FAMILY (AFU_ORTHOLOGUE AFUA_5G02870)"/>
    <property type="match status" value="1"/>
</dbReference>
<keyword evidence="2" id="KW-0560">Oxidoreductase</keyword>
<gene>
    <name evidence="3" type="ORF">SAMN06265182_1499</name>
</gene>
<keyword evidence="4" id="KW-1185">Reference proteome</keyword>
<evidence type="ECO:0000313" key="4">
    <source>
        <dbReference type="Proteomes" id="UP000219036"/>
    </source>
</evidence>
<dbReference type="OrthoDB" id="5786478at2"/>
<dbReference type="InterPro" id="IPR002347">
    <property type="entry name" value="SDR_fam"/>
</dbReference>
<sequence length="232" mass="26219">MKKVFITGIGSGLGKAFVKVFLENEYKVYALGRHLPDEFIGKIKFEKADLLSLENVYKSIENLLYGINAVDIVILNAGLLTPLKDIHDTPIYEMNRMMDINVWANKIILDYIIDKKIKTDQIIAISSGASVNGNRGWHGYSISKAALNMLIKLYSREMENTHLIALAPGLILTPMLEEFVLSADEKKFPSVKRIKQSPKMTPEEAAKKIFNLLPKLKEFESGSYVDIRKIRS</sequence>
<evidence type="ECO:0000313" key="3">
    <source>
        <dbReference type="EMBL" id="SNZ09183.1"/>
    </source>
</evidence>
<evidence type="ECO:0000256" key="1">
    <source>
        <dbReference type="ARBA" id="ARBA00006484"/>
    </source>
</evidence>
<dbReference type="PRINTS" id="PR00081">
    <property type="entry name" value="GDHRDH"/>
</dbReference>
<dbReference type="GO" id="GO:0016491">
    <property type="term" value="F:oxidoreductase activity"/>
    <property type="evidence" value="ECO:0007669"/>
    <property type="project" value="UniProtKB-KW"/>
</dbReference>
<dbReference type="InterPro" id="IPR020904">
    <property type="entry name" value="Sc_DH/Rdtase_CS"/>
</dbReference>
<evidence type="ECO:0000256" key="2">
    <source>
        <dbReference type="ARBA" id="ARBA00023002"/>
    </source>
</evidence>
<name>A0A285NJR6_9AQUI</name>
<dbReference type="InterPro" id="IPR036291">
    <property type="entry name" value="NAD(P)-bd_dom_sf"/>
</dbReference>
<dbReference type="EMBL" id="OBEI01000006">
    <property type="protein sequence ID" value="SNZ09183.1"/>
    <property type="molecule type" value="Genomic_DNA"/>
</dbReference>
<dbReference type="SUPFAM" id="SSF51735">
    <property type="entry name" value="NAD(P)-binding Rossmann-fold domains"/>
    <property type="match status" value="1"/>
</dbReference>
<dbReference type="Proteomes" id="UP000219036">
    <property type="component" value="Unassembled WGS sequence"/>
</dbReference>
<comment type="similarity">
    <text evidence="1">Belongs to the short-chain dehydrogenases/reductases (SDR) family.</text>
</comment>
<dbReference type="Pfam" id="PF00106">
    <property type="entry name" value="adh_short"/>
    <property type="match status" value="1"/>
</dbReference>
<dbReference type="Gene3D" id="3.40.50.720">
    <property type="entry name" value="NAD(P)-binding Rossmann-like Domain"/>
    <property type="match status" value="1"/>
</dbReference>
<accession>A0A285NJR6</accession>
<organism evidence="3 4">
    <name type="scientific">Persephonella hydrogeniphila</name>
    <dbReference type="NCBI Taxonomy" id="198703"/>
    <lineage>
        <taxon>Bacteria</taxon>
        <taxon>Pseudomonadati</taxon>
        <taxon>Aquificota</taxon>
        <taxon>Aquificia</taxon>
        <taxon>Aquificales</taxon>
        <taxon>Hydrogenothermaceae</taxon>
        <taxon>Persephonella</taxon>
    </lineage>
</organism>
<dbReference type="PANTHER" id="PTHR43639:SF1">
    <property type="entry name" value="SHORT-CHAIN DEHYDROGENASE_REDUCTASE FAMILY PROTEIN"/>
    <property type="match status" value="1"/>
</dbReference>